<dbReference type="SMART" id="SM00220">
    <property type="entry name" value="S_TKc"/>
    <property type="match status" value="1"/>
</dbReference>
<keyword evidence="6" id="KW-0723">Serine/threonine-protein kinase</keyword>
<evidence type="ECO:0000256" key="7">
    <source>
        <dbReference type="SAM" id="MobiDB-lite"/>
    </source>
</evidence>
<dbReference type="PROSITE" id="PS00108">
    <property type="entry name" value="PROTEIN_KINASE_ST"/>
    <property type="match status" value="1"/>
</dbReference>
<dbReference type="SUPFAM" id="SSF56112">
    <property type="entry name" value="Protein kinase-like (PK-like)"/>
    <property type="match status" value="1"/>
</dbReference>
<dbReference type="EMBL" id="LHPG02000010">
    <property type="protein sequence ID" value="PRW51095.1"/>
    <property type="molecule type" value="Genomic_DNA"/>
</dbReference>
<dbReference type="PROSITE" id="PS50011">
    <property type="entry name" value="PROTEIN_KINASE_DOM"/>
    <property type="match status" value="1"/>
</dbReference>
<dbReference type="GO" id="GO:0005524">
    <property type="term" value="F:ATP binding"/>
    <property type="evidence" value="ECO:0007669"/>
    <property type="project" value="UniProtKB-UniRule"/>
</dbReference>
<dbReference type="InterPro" id="IPR017441">
    <property type="entry name" value="Protein_kinase_ATP_BS"/>
</dbReference>
<keyword evidence="4 5" id="KW-0067">ATP-binding</keyword>
<feature type="region of interest" description="Disordered" evidence="7">
    <location>
        <begin position="270"/>
        <end position="320"/>
    </location>
</feature>
<dbReference type="PANTHER" id="PTHR44329:SF288">
    <property type="entry name" value="MITOGEN-ACTIVATED PROTEIN KINASE KINASE KINASE 20"/>
    <property type="match status" value="1"/>
</dbReference>
<evidence type="ECO:0000313" key="9">
    <source>
        <dbReference type="EMBL" id="PRW51095.1"/>
    </source>
</evidence>
<dbReference type="Proteomes" id="UP000239899">
    <property type="component" value="Unassembled WGS sequence"/>
</dbReference>
<dbReference type="Pfam" id="PF00069">
    <property type="entry name" value="Pkinase"/>
    <property type="match status" value="1"/>
</dbReference>
<feature type="domain" description="Protein kinase" evidence="8">
    <location>
        <begin position="1"/>
        <end position="258"/>
    </location>
</feature>
<protein>
    <submittedName>
        <fullName evidence="9">Serine threonine-kinase</fullName>
    </submittedName>
</protein>
<gene>
    <name evidence="9" type="ORF">C2E21_5444</name>
</gene>
<evidence type="ECO:0000259" key="8">
    <source>
        <dbReference type="PROSITE" id="PS50011"/>
    </source>
</evidence>
<evidence type="ECO:0000256" key="4">
    <source>
        <dbReference type="ARBA" id="ARBA00022840"/>
    </source>
</evidence>
<evidence type="ECO:0000256" key="5">
    <source>
        <dbReference type="PROSITE-ProRule" id="PRU10141"/>
    </source>
</evidence>
<evidence type="ECO:0000256" key="2">
    <source>
        <dbReference type="ARBA" id="ARBA00022741"/>
    </source>
</evidence>
<proteinExistence type="inferred from homology"/>
<comment type="similarity">
    <text evidence="6">Belongs to the protein kinase superfamily.</text>
</comment>
<dbReference type="InterPro" id="IPR011009">
    <property type="entry name" value="Kinase-like_dom_sf"/>
</dbReference>
<dbReference type="OrthoDB" id="1711006at2759"/>
<dbReference type="AlphaFoldDB" id="A0A2P6TP38"/>
<evidence type="ECO:0000256" key="6">
    <source>
        <dbReference type="RuleBase" id="RU000304"/>
    </source>
</evidence>
<accession>A0A2P6TP38</accession>
<keyword evidence="1" id="KW-0808">Transferase</keyword>
<organism evidence="9 10">
    <name type="scientific">Chlorella sorokiniana</name>
    <name type="common">Freshwater green alga</name>
    <dbReference type="NCBI Taxonomy" id="3076"/>
    <lineage>
        <taxon>Eukaryota</taxon>
        <taxon>Viridiplantae</taxon>
        <taxon>Chlorophyta</taxon>
        <taxon>core chlorophytes</taxon>
        <taxon>Trebouxiophyceae</taxon>
        <taxon>Chlorellales</taxon>
        <taxon>Chlorellaceae</taxon>
        <taxon>Chlorella clade</taxon>
        <taxon>Chlorella</taxon>
    </lineage>
</organism>
<dbReference type="PROSITE" id="PS00107">
    <property type="entry name" value="PROTEIN_KINASE_ATP"/>
    <property type="match status" value="1"/>
</dbReference>
<reference evidence="9 10" key="1">
    <citation type="journal article" date="2018" name="Plant J.">
        <title>Genome sequences of Chlorella sorokiniana UTEX 1602 and Micractinium conductrix SAG 241.80: implications to maltose excretion by a green alga.</title>
        <authorList>
            <person name="Arriola M.B."/>
            <person name="Velmurugan N."/>
            <person name="Zhang Y."/>
            <person name="Plunkett M.H."/>
            <person name="Hondzo H."/>
            <person name="Barney B.M."/>
        </authorList>
    </citation>
    <scope>NUCLEOTIDE SEQUENCE [LARGE SCALE GENOMIC DNA]</scope>
    <source>
        <strain evidence="10">UTEX 1602</strain>
    </source>
</reference>
<comment type="caution">
    <text evidence="9">The sequence shown here is derived from an EMBL/GenBank/DDBJ whole genome shotgun (WGS) entry which is preliminary data.</text>
</comment>
<feature type="compositionally biased region" description="Low complexity" evidence="7">
    <location>
        <begin position="270"/>
        <end position="309"/>
    </location>
</feature>
<keyword evidence="10" id="KW-1185">Reference proteome</keyword>
<sequence length="335" mass="35350">MVGDQPSLHDKAAEVAARVPGLAPWAAQFLAENTHGWEEAVVKESDISFVLGREGQPISLGAGAFGSVWRVVLGGHTECAAKIVEWGGRAHNQEAAMLRRLRHPNVVSFQAICITDLHHCRVLHMDLKPHNVLLTESGSAKIGDVGFSRFMSRTHLTISGRFGTFDWCAPEVLLGRGATEASDIWSYGVVLHQIISGQSARRGQMPPLRAPEQCPAEVAALQRACVSEEPSERPTASEVLEVLSELPPSRRCSGDPRLPSNDAMAAAIEAAQRAAEPAAAPATAGTAGQGAETKSAAQAAGTAQAAAASPQRQRSGLPPTVTVVLKIGNGSSRFM</sequence>
<evidence type="ECO:0000313" key="10">
    <source>
        <dbReference type="Proteomes" id="UP000239899"/>
    </source>
</evidence>
<evidence type="ECO:0000256" key="3">
    <source>
        <dbReference type="ARBA" id="ARBA00022777"/>
    </source>
</evidence>
<dbReference type="InterPro" id="IPR051681">
    <property type="entry name" value="Ser/Thr_Kinases-Pseudokinases"/>
</dbReference>
<keyword evidence="3" id="KW-0418">Kinase</keyword>
<feature type="binding site" evidence="5">
    <location>
        <position position="82"/>
    </location>
    <ligand>
        <name>ATP</name>
        <dbReference type="ChEBI" id="CHEBI:30616"/>
    </ligand>
</feature>
<dbReference type="PANTHER" id="PTHR44329">
    <property type="entry name" value="SERINE/THREONINE-PROTEIN KINASE TNNI3K-RELATED"/>
    <property type="match status" value="1"/>
</dbReference>
<name>A0A2P6TP38_CHLSO</name>
<dbReference type="InterPro" id="IPR000719">
    <property type="entry name" value="Prot_kinase_dom"/>
</dbReference>
<dbReference type="STRING" id="3076.A0A2P6TP38"/>
<keyword evidence="2 5" id="KW-0547">Nucleotide-binding</keyword>
<evidence type="ECO:0000256" key="1">
    <source>
        <dbReference type="ARBA" id="ARBA00022679"/>
    </source>
</evidence>
<dbReference type="InterPro" id="IPR008271">
    <property type="entry name" value="Ser/Thr_kinase_AS"/>
</dbReference>
<dbReference type="GO" id="GO:0004674">
    <property type="term" value="F:protein serine/threonine kinase activity"/>
    <property type="evidence" value="ECO:0007669"/>
    <property type="project" value="UniProtKB-KW"/>
</dbReference>
<dbReference type="Gene3D" id="1.10.510.10">
    <property type="entry name" value="Transferase(Phosphotransferase) domain 1"/>
    <property type="match status" value="2"/>
</dbReference>